<proteinExistence type="inferred from homology"/>
<dbReference type="InterPro" id="IPR013783">
    <property type="entry name" value="Ig-like_fold"/>
</dbReference>
<dbReference type="Proteomes" id="UP000710432">
    <property type="component" value="Unassembled WGS sequence"/>
</dbReference>
<evidence type="ECO:0000256" key="14">
    <source>
        <dbReference type="ARBA" id="ARBA00023136"/>
    </source>
</evidence>
<dbReference type="PANTHER" id="PTHR45889">
    <property type="entry name" value="IG-LIKE DOMAIN-CONTAINING PROTEIN"/>
    <property type="match status" value="1"/>
</dbReference>
<evidence type="ECO:0000256" key="18">
    <source>
        <dbReference type="ARBA" id="ARBA00023288"/>
    </source>
</evidence>
<evidence type="ECO:0000256" key="1">
    <source>
        <dbReference type="ARBA" id="ARBA00004479"/>
    </source>
</evidence>
<comment type="subcellular location">
    <subcellularLocation>
        <location evidence="2">Cell membrane</location>
        <topology evidence="2">Lipid-anchor</topology>
        <topology evidence="2">GPI-anchor</topology>
    </subcellularLocation>
    <subcellularLocation>
        <location evidence="1">Membrane</location>
        <topology evidence="1">Single-pass type I membrane protein</topology>
    </subcellularLocation>
</comment>
<evidence type="ECO:0000259" key="28">
    <source>
        <dbReference type="PROSITE" id="PS50835"/>
    </source>
</evidence>
<evidence type="ECO:0000256" key="19">
    <source>
        <dbReference type="ARBA" id="ARBA00023319"/>
    </source>
</evidence>
<keyword evidence="17" id="KW-0325">Glycoprotein</keyword>
<evidence type="ECO:0000256" key="13">
    <source>
        <dbReference type="ARBA" id="ARBA00022989"/>
    </source>
</evidence>
<dbReference type="InterPro" id="IPR003599">
    <property type="entry name" value="Ig_sub"/>
</dbReference>
<evidence type="ECO:0000256" key="11">
    <source>
        <dbReference type="ARBA" id="ARBA00022737"/>
    </source>
</evidence>
<dbReference type="AlphaFoldDB" id="A0A8J6GA71"/>
<comment type="similarity">
    <text evidence="3">Belongs to the nectin family.</text>
</comment>
<accession>A0A8J6GA71</accession>
<evidence type="ECO:0000256" key="9">
    <source>
        <dbReference type="ARBA" id="ARBA00022692"/>
    </source>
</evidence>
<dbReference type="InterPro" id="IPR036179">
    <property type="entry name" value="Ig-like_dom_sf"/>
</dbReference>
<dbReference type="FunFam" id="2.60.40.10:FF:000589">
    <property type="entry name" value="cell adhesion molecule 4"/>
    <property type="match status" value="1"/>
</dbReference>
<keyword evidence="15" id="KW-1015">Disulfide bond</keyword>
<feature type="chain" id="PRO_5035154109" description="Cell adhesion molecule 4" evidence="27">
    <location>
        <begin position="25"/>
        <end position="659"/>
    </location>
</feature>
<dbReference type="SMART" id="SM00409">
    <property type="entry name" value="IG"/>
    <property type="match status" value="3"/>
</dbReference>
<dbReference type="FunFam" id="2.60.40.10:FF:000588">
    <property type="entry name" value="Cell adhesion molecule 4"/>
    <property type="match status" value="1"/>
</dbReference>
<dbReference type="FunFam" id="2.10.60.10:FF:000013">
    <property type="entry name" value="Urokinase plasminogen activator surface receptor"/>
    <property type="match status" value="1"/>
</dbReference>
<dbReference type="PROSITE" id="PS50835">
    <property type="entry name" value="IG_LIKE"/>
    <property type="match status" value="2"/>
</dbReference>
<evidence type="ECO:0000256" key="26">
    <source>
        <dbReference type="SAM" id="Phobius"/>
    </source>
</evidence>
<dbReference type="Pfam" id="PF07686">
    <property type="entry name" value="V-set"/>
    <property type="match status" value="1"/>
</dbReference>
<dbReference type="InterPro" id="IPR007110">
    <property type="entry name" value="Ig-like_dom"/>
</dbReference>
<keyword evidence="16" id="KW-0675">Receptor</keyword>
<comment type="function">
    <text evidence="20">Acts as a receptor for urokinase plasminogen activator. Plays a role in localizing and promoting plasmin formation. Mediates the proteolysis-independent signal transduction activation effects of U-PA.</text>
</comment>
<evidence type="ECO:0000256" key="5">
    <source>
        <dbReference type="ARBA" id="ARBA00019778"/>
    </source>
</evidence>
<evidence type="ECO:0000256" key="17">
    <source>
        <dbReference type="ARBA" id="ARBA00023180"/>
    </source>
</evidence>
<evidence type="ECO:0000256" key="22">
    <source>
        <dbReference type="ARBA" id="ARBA00065534"/>
    </source>
</evidence>
<evidence type="ECO:0000256" key="25">
    <source>
        <dbReference type="ARBA" id="ARBA00083508"/>
    </source>
</evidence>
<dbReference type="FunFam" id="2.10.60.10:FF:000015">
    <property type="entry name" value="Urokinase plasminogen activator surface receptor"/>
    <property type="match status" value="1"/>
</dbReference>
<comment type="subunit">
    <text evidence="4">Monomer and homodimer.</text>
</comment>
<dbReference type="GO" id="GO:0035020">
    <property type="term" value="P:regulation of Rac protein signal transduction"/>
    <property type="evidence" value="ECO:0007669"/>
    <property type="project" value="TreeGrafter"/>
</dbReference>
<keyword evidence="12" id="KW-0130">Cell adhesion</keyword>
<keyword evidence="14 26" id="KW-0472">Membrane</keyword>
<evidence type="ECO:0000256" key="6">
    <source>
        <dbReference type="ARBA" id="ARBA00022475"/>
    </source>
</evidence>
<dbReference type="Gene3D" id="2.10.60.10">
    <property type="entry name" value="CD59"/>
    <property type="match status" value="3"/>
</dbReference>
<dbReference type="GO" id="GO:0005886">
    <property type="term" value="C:plasma membrane"/>
    <property type="evidence" value="ECO:0007669"/>
    <property type="project" value="UniProtKB-SubCell"/>
</dbReference>
<dbReference type="FunFam" id="2.60.40.10:FF:000013">
    <property type="entry name" value="cell adhesion molecule 1 isoform X1"/>
    <property type="match status" value="1"/>
</dbReference>
<evidence type="ECO:0000256" key="12">
    <source>
        <dbReference type="ARBA" id="ARBA00022889"/>
    </source>
</evidence>
<evidence type="ECO:0000256" key="4">
    <source>
        <dbReference type="ARBA" id="ARBA00011407"/>
    </source>
</evidence>
<dbReference type="PANTHER" id="PTHR45889:SF3">
    <property type="entry name" value="CELL ADHESION MOLECULE 4"/>
    <property type="match status" value="1"/>
</dbReference>
<dbReference type="GO" id="GO:0007156">
    <property type="term" value="P:homophilic cell adhesion via plasma membrane adhesion molecules"/>
    <property type="evidence" value="ECO:0007669"/>
    <property type="project" value="TreeGrafter"/>
</dbReference>
<dbReference type="GO" id="GO:0061041">
    <property type="term" value="P:regulation of wound healing"/>
    <property type="evidence" value="ECO:0007669"/>
    <property type="project" value="TreeGrafter"/>
</dbReference>
<dbReference type="InterPro" id="IPR018363">
    <property type="entry name" value="CD59_antigen_CS"/>
</dbReference>
<dbReference type="InterPro" id="IPR016054">
    <property type="entry name" value="LY6_UPA_recep-like"/>
</dbReference>
<dbReference type="FunFam" id="2.10.60.10:FF:000019">
    <property type="entry name" value="Urokinase plasminogen activator surface receptor"/>
    <property type="match status" value="1"/>
</dbReference>
<evidence type="ECO:0000256" key="2">
    <source>
        <dbReference type="ARBA" id="ARBA00004609"/>
    </source>
</evidence>
<dbReference type="CDD" id="cd23558">
    <property type="entry name" value="TFP_LU_ECD_uPAR_rpt3"/>
    <property type="match status" value="1"/>
</dbReference>
<evidence type="ECO:0000256" key="24">
    <source>
        <dbReference type="ARBA" id="ARBA00075018"/>
    </source>
</evidence>
<reference evidence="29" key="1">
    <citation type="submission" date="2020-03" db="EMBL/GenBank/DDBJ databases">
        <title>Studies in the Genomics of Life Span.</title>
        <authorList>
            <person name="Glass D."/>
        </authorList>
    </citation>
    <scope>NUCLEOTIDE SEQUENCE</scope>
    <source>
        <strain evidence="29">LTLLF</strain>
        <tissue evidence="29">Muscle</tissue>
    </source>
</reference>
<dbReference type="InterPro" id="IPR013106">
    <property type="entry name" value="Ig_V-set"/>
</dbReference>
<dbReference type="SUPFAM" id="SSF48726">
    <property type="entry name" value="Immunoglobulin"/>
    <property type="match status" value="3"/>
</dbReference>
<comment type="subunit">
    <text evidence="22">Monomer. Interacts (via the UPAR/Ly6 domains) with SRPX2. Interacts with MRC2. Interacts with SORL1 (via N-terminal ectodomain); this interaction decreases PLAUR internalization. The ternary complex composed of PLAUR-PLAU-SERPINE1 also interacts with SORL1. Interacts with CD82; this interaction prevents PLAUR from binding to its high affinity ligand PLAU.</text>
</comment>
<feature type="signal peptide" evidence="27">
    <location>
        <begin position="1"/>
        <end position="24"/>
    </location>
</feature>
<dbReference type="SUPFAM" id="SSF57302">
    <property type="entry name" value="Snake toxin-like"/>
    <property type="match status" value="3"/>
</dbReference>
<dbReference type="CDD" id="cd23557">
    <property type="entry name" value="TFP_LU_ECD_uPAR_rpt2"/>
    <property type="match status" value="1"/>
</dbReference>
<dbReference type="EMBL" id="JAATJU010023718">
    <property type="protein sequence ID" value="KAH0507151.1"/>
    <property type="molecule type" value="Genomic_DNA"/>
</dbReference>
<evidence type="ECO:0000256" key="15">
    <source>
        <dbReference type="ARBA" id="ARBA00023157"/>
    </source>
</evidence>
<evidence type="ECO:0000256" key="3">
    <source>
        <dbReference type="ARBA" id="ARBA00007810"/>
    </source>
</evidence>
<evidence type="ECO:0000256" key="23">
    <source>
        <dbReference type="ARBA" id="ARBA00068777"/>
    </source>
</evidence>
<dbReference type="Pfam" id="PF08205">
    <property type="entry name" value="C2-set_2"/>
    <property type="match status" value="1"/>
</dbReference>
<dbReference type="InterPro" id="IPR013162">
    <property type="entry name" value="CD80_C2-set"/>
</dbReference>
<dbReference type="PROSITE" id="PS00983">
    <property type="entry name" value="LY6_UPAR"/>
    <property type="match status" value="2"/>
</dbReference>
<dbReference type="GO" id="GO:0044291">
    <property type="term" value="C:cell-cell contact zone"/>
    <property type="evidence" value="ECO:0007669"/>
    <property type="project" value="TreeGrafter"/>
</dbReference>
<dbReference type="InterPro" id="IPR045860">
    <property type="entry name" value="Snake_toxin-like_sf"/>
</dbReference>
<dbReference type="Pfam" id="PF00021">
    <property type="entry name" value="UPAR_LY6"/>
    <property type="match status" value="3"/>
</dbReference>
<comment type="function">
    <text evidence="21">Involved in the cell-cell adhesion. Has calcium- and magnesium-independent cell-cell adhesion activity. May have tumor-suppressor activity.</text>
</comment>
<evidence type="ECO:0000256" key="8">
    <source>
        <dbReference type="ARBA" id="ARBA00022622"/>
    </source>
</evidence>
<keyword evidence="6" id="KW-1003">Cell membrane</keyword>
<protein>
    <recommendedName>
        <fullName evidence="23">Cell adhesion molecule 4</fullName>
    </recommendedName>
    <alternativeName>
        <fullName evidence="24">Immunoglobulin superfamily member 4C</fullName>
    </alternativeName>
    <alternativeName>
        <fullName evidence="25">Nectin-like protein 4</fullName>
    </alternativeName>
    <alternativeName>
        <fullName evidence="5">Urokinase plasminogen activator surface receptor</fullName>
    </alternativeName>
</protein>
<dbReference type="SMART" id="SM00294">
    <property type="entry name" value="4.1m"/>
    <property type="match status" value="1"/>
</dbReference>
<gene>
    <name evidence="29" type="ORF">LTLLF_170150</name>
</gene>
<dbReference type="InterPro" id="IPR003585">
    <property type="entry name" value="Neurexin-like"/>
</dbReference>
<evidence type="ECO:0000256" key="20">
    <source>
        <dbReference type="ARBA" id="ARBA00053343"/>
    </source>
</evidence>
<dbReference type="SMART" id="SM00134">
    <property type="entry name" value="LU"/>
    <property type="match status" value="3"/>
</dbReference>
<evidence type="ECO:0000256" key="10">
    <source>
        <dbReference type="ARBA" id="ARBA00022729"/>
    </source>
</evidence>
<keyword evidence="10 27" id="KW-0732">Signal</keyword>
<keyword evidence="7" id="KW-0597">Phosphoprotein</keyword>
<evidence type="ECO:0000256" key="21">
    <source>
        <dbReference type="ARBA" id="ARBA00055166"/>
    </source>
</evidence>
<evidence type="ECO:0000256" key="27">
    <source>
        <dbReference type="SAM" id="SignalP"/>
    </source>
</evidence>
<dbReference type="InterPro" id="IPR003598">
    <property type="entry name" value="Ig_sub2"/>
</dbReference>
<keyword evidence="9 26" id="KW-0812">Transmembrane</keyword>
<dbReference type="CDD" id="cd23556">
    <property type="entry name" value="TFP_LU_ECD_uPAR_rpt1"/>
    <property type="match status" value="1"/>
</dbReference>
<keyword evidence="13 26" id="KW-1133">Transmembrane helix</keyword>
<dbReference type="GO" id="GO:0043184">
    <property type="term" value="F:vascular endothelial growth factor receptor 2 binding"/>
    <property type="evidence" value="ECO:0007669"/>
    <property type="project" value="TreeGrafter"/>
</dbReference>
<name>A0A8J6GA71_MICOH</name>
<dbReference type="CDD" id="cd05885">
    <property type="entry name" value="IgI_2_Necl-4"/>
    <property type="match status" value="1"/>
</dbReference>
<dbReference type="GO" id="GO:0098552">
    <property type="term" value="C:side of membrane"/>
    <property type="evidence" value="ECO:0007669"/>
    <property type="project" value="UniProtKB-KW"/>
</dbReference>
<sequence length="659" mass="72853">MGLRGRLLLLLLLLLTAWVPACQGLKCLQCESNRDCLVKECDLDEDLCRTTVFREWEADEELEVVMRDCAHYEKTNRTMSYRVNSKIISLAEVVCATDRCNRPRPGARGIAFPRGRYLECMSCSSLDQSCERGREQSLQCRYPGEQCVEVVTLRSMERNLKDENYTKGCGSLPGCPGIAGFQGNHTFHFLKCCNSSHCNRGPVLDLQGLPPNGFQCYSCEGNSTHGCSSKEISLTDCRGPMNQCLEATGLDVVGNQNYTVRGCATASWCQGSHVADAFLLTHLNVSCCDRSGWAGQEVQTENVTVAEGGVAEITCRLHQYDGSIVVIQNPARQTLFFNGTRALKDERFQLEEFSPRRVRIRLSDARLEDEGGYFCQLYTEDTHHQIATLTVLVAPENPVVEVREQAVEGGEVELSCLVPRSRPAAVLRWYRDRKELKGVSSGQENGKVWSVASTVRFRVDRKDDGDIVICEAQNQALPSGHSKQTQYVLDVQYSPTARIHASQAVVREGDTLVLTCAVTGNPRPSQIRWNRGNESLPERAEAVGETLTLPGLVSADNGTYTCEAANKHGHARALYVLVVYDPGAVVEAQTSVPYAIVGGILALLVFLIICVLVGMVWCSVRQKGSYLTHEASGLDEQGEAREAFLNGSDGHKRKEEFFI</sequence>
<dbReference type="Pfam" id="PF13927">
    <property type="entry name" value="Ig_3"/>
    <property type="match status" value="1"/>
</dbReference>
<comment type="caution">
    <text evidence="29">The sequence shown here is derived from an EMBL/GenBank/DDBJ whole genome shotgun (WGS) entry which is preliminary data.</text>
</comment>
<evidence type="ECO:0000313" key="30">
    <source>
        <dbReference type="Proteomes" id="UP000710432"/>
    </source>
</evidence>
<evidence type="ECO:0000256" key="16">
    <source>
        <dbReference type="ARBA" id="ARBA00023170"/>
    </source>
</evidence>
<keyword evidence="11" id="KW-0677">Repeat</keyword>
<evidence type="ECO:0000313" key="29">
    <source>
        <dbReference type="EMBL" id="KAH0507151.1"/>
    </source>
</evidence>
<dbReference type="SMART" id="SM00408">
    <property type="entry name" value="IGc2"/>
    <property type="match status" value="2"/>
</dbReference>
<feature type="transmembrane region" description="Helical" evidence="26">
    <location>
        <begin position="594"/>
        <end position="618"/>
    </location>
</feature>
<feature type="domain" description="Ig-like" evidence="28">
    <location>
        <begin position="495"/>
        <end position="566"/>
    </location>
</feature>
<organism evidence="29 30">
    <name type="scientific">Microtus ochrogaster</name>
    <name type="common">Prairie vole</name>
    <dbReference type="NCBI Taxonomy" id="79684"/>
    <lineage>
        <taxon>Eukaryota</taxon>
        <taxon>Metazoa</taxon>
        <taxon>Chordata</taxon>
        <taxon>Craniata</taxon>
        <taxon>Vertebrata</taxon>
        <taxon>Euteleostomi</taxon>
        <taxon>Mammalia</taxon>
        <taxon>Eutheria</taxon>
        <taxon>Euarchontoglires</taxon>
        <taxon>Glires</taxon>
        <taxon>Rodentia</taxon>
        <taxon>Myomorpha</taxon>
        <taxon>Muroidea</taxon>
        <taxon>Cricetidae</taxon>
        <taxon>Arvicolinae</taxon>
        <taxon>Microtus</taxon>
    </lineage>
</organism>
<keyword evidence="8" id="KW-0336">GPI-anchor</keyword>
<feature type="domain" description="Ig-like" evidence="28">
    <location>
        <begin position="395"/>
        <end position="490"/>
    </location>
</feature>
<dbReference type="Gene3D" id="2.60.40.10">
    <property type="entry name" value="Immunoglobulins"/>
    <property type="match status" value="3"/>
</dbReference>
<keyword evidence="18" id="KW-0449">Lipoprotein</keyword>
<keyword evidence="19" id="KW-0393">Immunoglobulin domain</keyword>
<evidence type="ECO:0000256" key="7">
    <source>
        <dbReference type="ARBA" id="ARBA00022553"/>
    </source>
</evidence>